<keyword evidence="1" id="KW-1133">Transmembrane helix</keyword>
<evidence type="ECO:0000256" key="1">
    <source>
        <dbReference type="SAM" id="Phobius"/>
    </source>
</evidence>
<gene>
    <name evidence="3" type="ORF">ALECFALPRED_010245</name>
</gene>
<proteinExistence type="predicted"/>
<dbReference type="InterPro" id="IPR036291">
    <property type="entry name" value="NAD(P)-bd_dom_sf"/>
</dbReference>
<dbReference type="SUPFAM" id="SSF51735">
    <property type="entry name" value="NAD(P)-binding Rossmann-fold domains"/>
    <property type="match status" value="1"/>
</dbReference>
<keyword evidence="1" id="KW-0812">Transmembrane</keyword>
<evidence type="ECO:0000313" key="3">
    <source>
        <dbReference type="EMBL" id="CAF9915561.1"/>
    </source>
</evidence>
<accession>A0A8H3F786</accession>
<dbReference type="GO" id="GO:0005739">
    <property type="term" value="C:mitochondrion"/>
    <property type="evidence" value="ECO:0007669"/>
    <property type="project" value="TreeGrafter"/>
</dbReference>
<dbReference type="Gene3D" id="3.40.50.720">
    <property type="entry name" value="NAD(P)-binding Rossmann-like Domain"/>
    <property type="match status" value="1"/>
</dbReference>
<evidence type="ECO:0000259" key="2">
    <source>
        <dbReference type="Pfam" id="PF08240"/>
    </source>
</evidence>
<feature type="transmembrane region" description="Helical" evidence="1">
    <location>
        <begin position="193"/>
        <end position="215"/>
    </location>
</feature>
<dbReference type="AlphaFoldDB" id="A0A8H3F786"/>
<dbReference type="InterPro" id="IPR051397">
    <property type="entry name" value="Zn-ADH-like_protein"/>
</dbReference>
<dbReference type="InterPro" id="IPR011032">
    <property type="entry name" value="GroES-like_sf"/>
</dbReference>
<organism evidence="3 4">
    <name type="scientific">Alectoria fallacina</name>
    <dbReference type="NCBI Taxonomy" id="1903189"/>
    <lineage>
        <taxon>Eukaryota</taxon>
        <taxon>Fungi</taxon>
        <taxon>Dikarya</taxon>
        <taxon>Ascomycota</taxon>
        <taxon>Pezizomycotina</taxon>
        <taxon>Lecanoromycetes</taxon>
        <taxon>OSLEUM clade</taxon>
        <taxon>Lecanoromycetidae</taxon>
        <taxon>Lecanorales</taxon>
        <taxon>Lecanorineae</taxon>
        <taxon>Parmeliaceae</taxon>
        <taxon>Alectoria</taxon>
    </lineage>
</organism>
<dbReference type="PANTHER" id="PTHR43677:SF4">
    <property type="entry name" value="QUINONE OXIDOREDUCTASE-LIKE PROTEIN 2"/>
    <property type="match status" value="1"/>
</dbReference>
<reference evidence="3" key="1">
    <citation type="submission" date="2021-03" db="EMBL/GenBank/DDBJ databases">
        <authorList>
            <person name="Tagirdzhanova G."/>
        </authorList>
    </citation>
    <scope>NUCLEOTIDE SEQUENCE</scope>
</reference>
<evidence type="ECO:0000313" key="4">
    <source>
        <dbReference type="Proteomes" id="UP000664203"/>
    </source>
</evidence>
<dbReference type="OrthoDB" id="5407715at2759"/>
<keyword evidence="1" id="KW-0472">Membrane</keyword>
<dbReference type="EMBL" id="CAJPDR010000084">
    <property type="protein sequence ID" value="CAF9915561.1"/>
    <property type="molecule type" value="Genomic_DNA"/>
</dbReference>
<dbReference type="PANTHER" id="PTHR43677">
    <property type="entry name" value="SHORT-CHAIN DEHYDROGENASE/REDUCTASE"/>
    <property type="match status" value="1"/>
</dbReference>
<dbReference type="Proteomes" id="UP000664203">
    <property type="component" value="Unassembled WGS sequence"/>
</dbReference>
<dbReference type="GO" id="GO:0016491">
    <property type="term" value="F:oxidoreductase activity"/>
    <property type="evidence" value="ECO:0007669"/>
    <property type="project" value="TreeGrafter"/>
</dbReference>
<dbReference type="SUPFAM" id="SSF50129">
    <property type="entry name" value="GroES-like"/>
    <property type="match status" value="1"/>
</dbReference>
<keyword evidence="4" id="KW-1185">Reference proteome</keyword>
<protein>
    <recommendedName>
        <fullName evidence="2">Alcohol dehydrogenase-like N-terminal domain-containing protein</fullName>
    </recommendedName>
</protein>
<dbReference type="InterPro" id="IPR013154">
    <property type="entry name" value="ADH-like_N"/>
</dbReference>
<dbReference type="Gene3D" id="3.90.180.10">
    <property type="entry name" value="Medium-chain alcohol dehydrogenases, catalytic domain"/>
    <property type="match status" value="1"/>
</dbReference>
<feature type="domain" description="Alcohol dehydrogenase-like N-terminal" evidence="2">
    <location>
        <begin position="33"/>
        <end position="140"/>
    </location>
</feature>
<comment type="caution">
    <text evidence="3">The sequence shown here is derived from an EMBL/GenBank/DDBJ whole genome shotgun (WGS) entry which is preliminary data.</text>
</comment>
<sequence length="382" mass="40821">MASHTIPQTHCALIVISTASPPTLQTLPMLKSGPGSAVVCILAANVISYMRQIYNGERQYHFPTPPIPGASVIGRIATVGPDATLLKPGMLVFEDCTIRGRDDATAVFLSGIHGGNSEVSETLIRGEWKDSIYAEYAKVPLETREILGETKLFGKMGYEIADPADIAALLVPYGGLRANDLKAGETVIVSPRLGLYGGAAVLVALAMGASVIAMGRNMEALERIKKRSERIETVPVPGDVLKDSKALRSSGAVDAFFDISLFEAGKSTHIKSGILALKRRLTSLVGHLQPRTKPFVGFMLSENTLVSHVPAVLHRSLTLKGKWMFEREDIKSMIKMVESGVLKLGESAGLRVAGTSGLEDWDKGFTAAEKNAGLGKSTVITP</sequence>
<name>A0A8H3F786_9LECA</name>
<dbReference type="Pfam" id="PF08240">
    <property type="entry name" value="ADH_N"/>
    <property type="match status" value="1"/>
</dbReference>